<accession>A0A939K1L7</accession>
<keyword evidence="2" id="KW-1185">Reference proteome</keyword>
<reference evidence="1" key="1">
    <citation type="submission" date="2021-03" db="EMBL/GenBank/DDBJ databases">
        <title>Fibrella sp. HMF5335 genome sequencing and assembly.</title>
        <authorList>
            <person name="Kang H."/>
            <person name="Kim H."/>
            <person name="Bae S."/>
            <person name="Joh K."/>
        </authorList>
    </citation>
    <scope>NUCLEOTIDE SEQUENCE</scope>
    <source>
        <strain evidence="1">HMF5335</strain>
    </source>
</reference>
<dbReference type="RefSeq" id="WP_207362934.1">
    <property type="nucleotide sequence ID" value="NZ_JAFMYV010000001.1"/>
</dbReference>
<dbReference type="EMBL" id="JAFMYV010000001">
    <property type="protein sequence ID" value="MBO0935379.1"/>
    <property type="molecule type" value="Genomic_DNA"/>
</dbReference>
<protein>
    <submittedName>
        <fullName evidence="1">Uncharacterized protein</fullName>
    </submittedName>
</protein>
<evidence type="ECO:0000313" key="2">
    <source>
        <dbReference type="Proteomes" id="UP000664034"/>
    </source>
</evidence>
<proteinExistence type="predicted"/>
<name>A0A939K1L7_9BACT</name>
<gene>
    <name evidence="1" type="ORF">J2I47_02340</name>
</gene>
<organism evidence="1 2">
    <name type="scientific">Fibrella rubiginis</name>
    <dbReference type="NCBI Taxonomy" id="2817060"/>
    <lineage>
        <taxon>Bacteria</taxon>
        <taxon>Pseudomonadati</taxon>
        <taxon>Bacteroidota</taxon>
        <taxon>Cytophagia</taxon>
        <taxon>Cytophagales</taxon>
        <taxon>Spirosomataceae</taxon>
        <taxon>Fibrella</taxon>
    </lineage>
</organism>
<sequence length="235" mass="25160">MQLRQIRFLIGFFQAIAVTSFAQNSDANVRVGLDVVAGIQVSDYGPVNAILTRNGYNAVHDNSARFGIGVALCGPLTGKLPVRLGFQALMNTNENLSGNSRTALTGLNTQLNLELDVVNKGALIIGPLIGIGVLTSTIEASKDNQVGGFNSYVAGNAKGISLNHLTFPLNMGGRVWLRMRNSSTRQLKRQGFFLAGGYMLGLDGQNWYWANNVSLPNGPSLNAGGWYAQLGFGIR</sequence>
<dbReference type="Proteomes" id="UP000664034">
    <property type="component" value="Unassembled WGS sequence"/>
</dbReference>
<dbReference type="AlphaFoldDB" id="A0A939K1L7"/>
<comment type="caution">
    <text evidence="1">The sequence shown here is derived from an EMBL/GenBank/DDBJ whole genome shotgun (WGS) entry which is preliminary data.</text>
</comment>
<evidence type="ECO:0000313" key="1">
    <source>
        <dbReference type="EMBL" id="MBO0935379.1"/>
    </source>
</evidence>